<feature type="transmembrane region" description="Helical" evidence="13">
    <location>
        <begin position="244"/>
        <end position="263"/>
    </location>
</feature>
<evidence type="ECO:0000256" key="11">
    <source>
        <dbReference type="ARBA" id="ARBA00023224"/>
    </source>
</evidence>
<dbReference type="Pfam" id="PF13853">
    <property type="entry name" value="7tm_4"/>
    <property type="match status" value="1"/>
</dbReference>
<reference evidence="16" key="1">
    <citation type="submission" date="2025-08" db="UniProtKB">
        <authorList>
            <consortium name="RefSeq"/>
        </authorList>
    </citation>
    <scope>IDENTIFICATION</scope>
</reference>
<dbReference type="InParanoid" id="A0A6P7X3A8"/>
<dbReference type="OrthoDB" id="9444602at2759"/>
<evidence type="ECO:0000256" key="13">
    <source>
        <dbReference type="RuleBase" id="RU363047"/>
    </source>
</evidence>
<dbReference type="KEGG" id="muo:115461955"/>
<dbReference type="Proteomes" id="UP000515156">
    <property type="component" value="Chromosome 2"/>
</dbReference>
<dbReference type="GO" id="GO:0004930">
    <property type="term" value="F:G protein-coupled receptor activity"/>
    <property type="evidence" value="ECO:0007669"/>
    <property type="project" value="UniProtKB-KW"/>
</dbReference>
<keyword evidence="15" id="KW-1185">Reference proteome</keyword>
<dbReference type="GO" id="GO:0004984">
    <property type="term" value="F:olfactory receptor activity"/>
    <property type="evidence" value="ECO:0007669"/>
    <property type="project" value="InterPro"/>
</dbReference>
<protein>
    <recommendedName>
        <fullName evidence="13">Olfactory receptor</fullName>
    </recommendedName>
</protein>
<feature type="domain" description="G-protein coupled receptors family 1 profile" evidence="14">
    <location>
        <begin position="43"/>
        <end position="292"/>
    </location>
</feature>
<proteinExistence type="inferred from homology"/>
<evidence type="ECO:0000256" key="6">
    <source>
        <dbReference type="ARBA" id="ARBA00022725"/>
    </source>
</evidence>
<dbReference type="PROSITE" id="PS50262">
    <property type="entry name" value="G_PROTEIN_RECEP_F1_2"/>
    <property type="match status" value="1"/>
</dbReference>
<dbReference type="PRINTS" id="PR00237">
    <property type="entry name" value="GPCRRHODOPSN"/>
</dbReference>
<evidence type="ECO:0000259" key="14">
    <source>
        <dbReference type="PROSITE" id="PS50262"/>
    </source>
</evidence>
<dbReference type="AlphaFoldDB" id="A0A6P7X3A8"/>
<feature type="transmembrane region" description="Helical" evidence="13">
    <location>
        <begin position="199"/>
        <end position="223"/>
    </location>
</feature>
<feature type="transmembrane region" description="Helical" evidence="13">
    <location>
        <begin position="275"/>
        <end position="294"/>
    </location>
</feature>
<evidence type="ECO:0000256" key="1">
    <source>
        <dbReference type="ARBA" id="ARBA00004651"/>
    </source>
</evidence>
<dbReference type="RefSeq" id="XP_030047866.1">
    <property type="nucleotide sequence ID" value="XM_030192006.1"/>
</dbReference>
<sequence length="316" mass="36059">MDLWDHNGTVVTEFLLQSLSDLHELQIFLFFVFLTIYLTTILGNVSIMVIVVLNSQLHKPMYFFLSNLSFIDICYSSVTVPKMVINLFAVEKGISYHGCITQLFFFHFFGSTEAFLLAGMSYDRYIAICNPLRYTIIMSHHFCIQLVVTLFLLGFLHSLLHAVMMLNVSFCGPNQIKHVFCEISPMLKLSCSDTFINELLLFCVTGSIVIGCVFLIFISYYLIVSTIVKKHSVQDRHKAFSTCASHLTVVLLFYGSAGIMYMWPSSWRSIEQDRVIIILYTAVTPMLNPLIYTLRNKQVKTALRQTICGKLLIAVE</sequence>
<dbReference type="GO" id="GO:0005886">
    <property type="term" value="C:plasma membrane"/>
    <property type="evidence" value="ECO:0007669"/>
    <property type="project" value="UniProtKB-SubCell"/>
</dbReference>
<evidence type="ECO:0000256" key="4">
    <source>
        <dbReference type="ARBA" id="ARBA00022606"/>
    </source>
</evidence>
<name>A0A6P7X3A8_9AMPH</name>
<keyword evidence="7 13" id="KW-1133">Transmembrane helix</keyword>
<keyword evidence="11 12" id="KW-0807">Transducer</keyword>
<evidence type="ECO:0000313" key="15">
    <source>
        <dbReference type="Proteomes" id="UP000515156"/>
    </source>
</evidence>
<organism evidence="15 16">
    <name type="scientific">Microcaecilia unicolor</name>
    <dbReference type="NCBI Taxonomy" id="1415580"/>
    <lineage>
        <taxon>Eukaryota</taxon>
        <taxon>Metazoa</taxon>
        <taxon>Chordata</taxon>
        <taxon>Craniata</taxon>
        <taxon>Vertebrata</taxon>
        <taxon>Euteleostomi</taxon>
        <taxon>Amphibia</taxon>
        <taxon>Gymnophiona</taxon>
        <taxon>Siphonopidae</taxon>
        <taxon>Microcaecilia</taxon>
    </lineage>
</organism>
<keyword evidence="3 13" id="KW-1003">Cell membrane</keyword>
<dbReference type="InterPro" id="IPR017452">
    <property type="entry name" value="GPCR_Rhodpsn_7TM"/>
</dbReference>
<dbReference type="FunFam" id="1.10.1220.70:FF:000001">
    <property type="entry name" value="Olfactory receptor"/>
    <property type="match status" value="1"/>
</dbReference>
<comment type="similarity">
    <text evidence="2 12">Belongs to the G-protein coupled receptor 1 family.</text>
</comment>
<feature type="transmembrane region" description="Helical" evidence="13">
    <location>
        <begin position="142"/>
        <end position="160"/>
    </location>
</feature>
<keyword evidence="8 12" id="KW-0297">G-protein coupled receptor</keyword>
<dbReference type="InterPro" id="IPR000276">
    <property type="entry name" value="GPCR_Rhodpsn"/>
</dbReference>
<feature type="transmembrane region" description="Helical" evidence="13">
    <location>
        <begin position="27"/>
        <end position="53"/>
    </location>
</feature>
<feature type="transmembrane region" description="Helical" evidence="13">
    <location>
        <begin position="100"/>
        <end position="122"/>
    </location>
</feature>
<evidence type="ECO:0000256" key="2">
    <source>
        <dbReference type="ARBA" id="ARBA00010663"/>
    </source>
</evidence>
<evidence type="ECO:0000256" key="10">
    <source>
        <dbReference type="ARBA" id="ARBA00023170"/>
    </source>
</evidence>
<gene>
    <name evidence="16" type="primary">LOC115461955</name>
</gene>
<evidence type="ECO:0000256" key="5">
    <source>
        <dbReference type="ARBA" id="ARBA00022692"/>
    </source>
</evidence>
<evidence type="ECO:0000256" key="12">
    <source>
        <dbReference type="RuleBase" id="RU000688"/>
    </source>
</evidence>
<keyword evidence="4 13" id="KW-0716">Sensory transduction</keyword>
<keyword evidence="5 12" id="KW-0812">Transmembrane</keyword>
<keyword evidence="10 12" id="KW-0675">Receptor</keyword>
<evidence type="ECO:0000313" key="16">
    <source>
        <dbReference type="RefSeq" id="XP_030047866.1"/>
    </source>
</evidence>
<evidence type="ECO:0000256" key="7">
    <source>
        <dbReference type="ARBA" id="ARBA00022989"/>
    </source>
</evidence>
<evidence type="ECO:0000256" key="8">
    <source>
        <dbReference type="ARBA" id="ARBA00023040"/>
    </source>
</evidence>
<keyword evidence="9 13" id="KW-0472">Membrane</keyword>
<evidence type="ECO:0000256" key="3">
    <source>
        <dbReference type="ARBA" id="ARBA00022475"/>
    </source>
</evidence>
<dbReference type="PROSITE" id="PS00237">
    <property type="entry name" value="G_PROTEIN_RECEP_F1_1"/>
    <property type="match status" value="1"/>
</dbReference>
<accession>A0A6P7X3A8</accession>
<dbReference type="PRINTS" id="PR00245">
    <property type="entry name" value="OLFACTORYR"/>
</dbReference>
<evidence type="ECO:0000256" key="9">
    <source>
        <dbReference type="ARBA" id="ARBA00023136"/>
    </source>
</evidence>
<dbReference type="GeneID" id="115461955"/>
<dbReference type="PANTHER" id="PTHR26452">
    <property type="entry name" value="OLFACTORY RECEPTOR"/>
    <property type="match status" value="1"/>
</dbReference>
<dbReference type="InterPro" id="IPR000725">
    <property type="entry name" value="Olfact_rcpt"/>
</dbReference>
<feature type="transmembrane region" description="Helical" evidence="13">
    <location>
        <begin position="60"/>
        <end position="80"/>
    </location>
</feature>
<dbReference type="SUPFAM" id="SSF81321">
    <property type="entry name" value="Family A G protein-coupled receptor-like"/>
    <property type="match status" value="1"/>
</dbReference>
<dbReference type="FunFam" id="1.20.1070.10:FF:000001">
    <property type="entry name" value="Olfactory receptor"/>
    <property type="match status" value="1"/>
</dbReference>
<dbReference type="Gene3D" id="1.20.1070.10">
    <property type="entry name" value="Rhodopsin 7-helix transmembrane proteins"/>
    <property type="match status" value="1"/>
</dbReference>
<comment type="subcellular location">
    <subcellularLocation>
        <location evidence="1 13">Cell membrane</location>
        <topology evidence="1 13">Multi-pass membrane protein</topology>
    </subcellularLocation>
</comment>
<keyword evidence="6 13" id="KW-0552">Olfaction</keyword>
<dbReference type="CDD" id="cd13954">
    <property type="entry name" value="7tmA_OR"/>
    <property type="match status" value="1"/>
</dbReference>
<dbReference type="InterPro" id="IPR050516">
    <property type="entry name" value="Olfactory_GPCR"/>
</dbReference>